<dbReference type="InterPro" id="IPR021233">
    <property type="entry name" value="DUF2783"/>
</dbReference>
<comment type="caution">
    <text evidence="1">The sequence shown here is derived from an EMBL/GenBank/DDBJ whole genome shotgun (WGS) entry which is preliminary data.</text>
</comment>
<proteinExistence type="predicted"/>
<dbReference type="EMBL" id="JBFYGN010000009">
    <property type="protein sequence ID" value="MEX8193132.1"/>
    <property type="molecule type" value="Genomic_DNA"/>
</dbReference>
<reference evidence="1 2" key="1">
    <citation type="journal article" date="2013" name="Int. J. Syst. Evol. Microbiol.">
        <title>Comamonas guangdongensis sp. nov., isolated from subterranean forest sediment, and emended description of the genus Comamonas.</title>
        <authorList>
            <person name="Zhang J."/>
            <person name="Wang Y."/>
            <person name="Zhou S."/>
            <person name="Wu C."/>
            <person name="He J."/>
            <person name="Li F."/>
        </authorList>
    </citation>
    <scope>NUCLEOTIDE SEQUENCE [LARGE SCALE GENOMIC DNA]</scope>
    <source>
        <strain evidence="1 2">CCTCC AB2011133</strain>
    </source>
</reference>
<organism evidence="1 2">
    <name type="scientific">Comamonas guangdongensis</name>
    <dbReference type="NCBI Taxonomy" id="510515"/>
    <lineage>
        <taxon>Bacteria</taxon>
        <taxon>Pseudomonadati</taxon>
        <taxon>Pseudomonadota</taxon>
        <taxon>Betaproteobacteria</taxon>
        <taxon>Burkholderiales</taxon>
        <taxon>Comamonadaceae</taxon>
        <taxon>Comamonas</taxon>
    </lineage>
</organism>
<dbReference type="RefSeq" id="WP_369338334.1">
    <property type="nucleotide sequence ID" value="NZ_JBFYGN010000009.1"/>
</dbReference>
<evidence type="ECO:0000313" key="1">
    <source>
        <dbReference type="EMBL" id="MEX8193132.1"/>
    </source>
</evidence>
<name>A0ABV3ZU57_9BURK</name>
<keyword evidence="2" id="KW-1185">Reference proteome</keyword>
<accession>A0ABV3ZU57</accession>
<evidence type="ECO:0000313" key="2">
    <source>
        <dbReference type="Proteomes" id="UP001561046"/>
    </source>
</evidence>
<dbReference type="Pfam" id="PF10932">
    <property type="entry name" value="DUF2783"/>
    <property type="match status" value="1"/>
</dbReference>
<gene>
    <name evidence="1" type="ORF">AB6724_09775</name>
</gene>
<protein>
    <submittedName>
        <fullName evidence="1">DUF2783 domain-containing protein</fullName>
    </submittedName>
</protein>
<sequence length="69" mass="7516">MSELIRKPNLDHVDDVYQQLLQMHEGLDEAQSLKVCARLILALANHIGDSEVVLSAIELARARPAPAAG</sequence>
<dbReference type="Proteomes" id="UP001561046">
    <property type="component" value="Unassembled WGS sequence"/>
</dbReference>